<organism evidence="1 2">
    <name type="scientific">Ustilago bromivora</name>
    <dbReference type="NCBI Taxonomy" id="307758"/>
    <lineage>
        <taxon>Eukaryota</taxon>
        <taxon>Fungi</taxon>
        <taxon>Dikarya</taxon>
        <taxon>Basidiomycota</taxon>
        <taxon>Ustilaginomycotina</taxon>
        <taxon>Ustilaginomycetes</taxon>
        <taxon>Ustilaginales</taxon>
        <taxon>Ustilaginaceae</taxon>
        <taxon>Ustilago</taxon>
    </lineage>
</organism>
<protein>
    <submittedName>
        <fullName evidence="1">Uncharacterized protein</fullName>
    </submittedName>
</protein>
<gene>
    <name evidence="1" type="ORF">UBRO_21070</name>
</gene>
<dbReference type="EMBL" id="LT558123">
    <property type="protein sequence ID" value="SAM82486.1"/>
    <property type="molecule type" value="Genomic_DNA"/>
</dbReference>
<name>A0A1K0G4Y9_9BASI</name>
<sequence length="64" mass="7242">MSHSAAHDLQEEMFQALFRSTGHNEEDTTVLSQRHEKTTADYNAMTQSTSAQRQAQALMQPFSI</sequence>
<reference evidence="2" key="1">
    <citation type="submission" date="2016-04" db="EMBL/GenBank/DDBJ databases">
        <authorList>
            <person name="Guldener U."/>
            <person name="Guldener U."/>
        </authorList>
    </citation>
    <scope>NUCLEOTIDE SEQUENCE [LARGE SCALE GENOMIC DNA]</scope>
    <source>
        <strain evidence="2">UB2112</strain>
    </source>
</reference>
<evidence type="ECO:0000313" key="2">
    <source>
        <dbReference type="Proteomes" id="UP000179920"/>
    </source>
</evidence>
<evidence type="ECO:0000313" key="1">
    <source>
        <dbReference type="EMBL" id="SAM82486.1"/>
    </source>
</evidence>
<proteinExistence type="predicted"/>
<dbReference type="AlphaFoldDB" id="A0A1K0G4Y9"/>
<accession>A0A1K0G4Y9</accession>
<dbReference type="Proteomes" id="UP000179920">
    <property type="component" value="Chromosome VII"/>
</dbReference>